<dbReference type="Proteomes" id="UP000789901">
    <property type="component" value="Unassembled WGS sequence"/>
</dbReference>
<accession>A0ABN7UC52</accession>
<name>A0ABN7UC52_GIGMA</name>
<protein>
    <submittedName>
        <fullName evidence="1">46524_t:CDS:1</fullName>
    </submittedName>
</protein>
<organism evidence="1 2">
    <name type="scientific">Gigaspora margarita</name>
    <dbReference type="NCBI Taxonomy" id="4874"/>
    <lineage>
        <taxon>Eukaryota</taxon>
        <taxon>Fungi</taxon>
        <taxon>Fungi incertae sedis</taxon>
        <taxon>Mucoromycota</taxon>
        <taxon>Glomeromycotina</taxon>
        <taxon>Glomeromycetes</taxon>
        <taxon>Diversisporales</taxon>
        <taxon>Gigasporaceae</taxon>
        <taxon>Gigaspora</taxon>
    </lineage>
</organism>
<proteinExistence type="predicted"/>
<keyword evidence="2" id="KW-1185">Reference proteome</keyword>
<gene>
    <name evidence="1" type="ORF">GMARGA_LOCUS4979</name>
</gene>
<dbReference type="EMBL" id="CAJVQB010002046">
    <property type="protein sequence ID" value="CAG8560221.1"/>
    <property type="molecule type" value="Genomic_DNA"/>
</dbReference>
<evidence type="ECO:0000313" key="1">
    <source>
        <dbReference type="EMBL" id="CAG8560221.1"/>
    </source>
</evidence>
<evidence type="ECO:0000313" key="2">
    <source>
        <dbReference type="Proteomes" id="UP000789901"/>
    </source>
</evidence>
<comment type="caution">
    <text evidence="1">The sequence shown here is derived from an EMBL/GenBank/DDBJ whole genome shotgun (WGS) entry which is preliminary data.</text>
</comment>
<reference evidence="1 2" key="1">
    <citation type="submission" date="2021-06" db="EMBL/GenBank/DDBJ databases">
        <authorList>
            <person name="Kallberg Y."/>
            <person name="Tangrot J."/>
            <person name="Rosling A."/>
        </authorList>
    </citation>
    <scope>NUCLEOTIDE SEQUENCE [LARGE SCALE GENOMIC DNA]</scope>
    <source>
        <strain evidence="1 2">120-4 pot B 10/14</strain>
    </source>
</reference>
<sequence length="92" mass="10615">MEIEAKLCLDIQNKADRSAKVKSQGGAEITLPEIIQQKEKNKVKDIQVNDKNIRIEQESMNLDGKTTYKKKEKATILKLRASRKKDKFNLEK</sequence>